<keyword evidence="1" id="KW-0229">DNA integration</keyword>
<evidence type="ECO:0000313" key="6">
    <source>
        <dbReference type="EMBL" id="RLV60411.1"/>
    </source>
</evidence>
<evidence type="ECO:0000256" key="1">
    <source>
        <dbReference type="ARBA" id="ARBA00022908"/>
    </source>
</evidence>
<feature type="domain" description="Core-binding (CB)" evidence="5">
    <location>
        <begin position="76"/>
        <end position="158"/>
    </location>
</feature>
<dbReference type="Gene3D" id="1.10.443.10">
    <property type="entry name" value="Intergrase catalytic core"/>
    <property type="match status" value="1"/>
</dbReference>
<keyword evidence="3" id="KW-0233">DNA recombination</keyword>
<dbReference type="GO" id="GO:0003677">
    <property type="term" value="F:DNA binding"/>
    <property type="evidence" value="ECO:0007669"/>
    <property type="project" value="UniProtKB-UniRule"/>
</dbReference>
<accession>A0A3L8PYI9</accession>
<dbReference type="InterPro" id="IPR013762">
    <property type="entry name" value="Integrase-like_cat_sf"/>
</dbReference>
<sequence>MAGIRQNKLTKHLPEHVYYDARRGSFRIKLVDGRFKELGRDREVAISVAKEYNRIARPKVNVTVEQLLADDKDNETFFGSCVDNLLNRILQEEQPSTRVKYSFVSDATRCKEFFCNIPASKIELRHVNDYINEYHGDASANVQNRKVAWLKKLFSYAIDESIMTTNPATLKKRKRVADKARQRLKLEWYHAIHEASPLWLQTAMDLSLQTTHARLEISRIRYHIPPSDTRNCGCTWFKDPVTTENGAIYGKLLIHRQKVLHKESAHVAIPIGEKLKQIIDRSKDKVMSQFVVHRIQKRKFKKVRKNLNQVPLNAISSTFTEVRDLIGCCDHLAQEQRPTFHEIRALAAHLYDKQGIDLQSRMAHADEKSTRVYTKNHVEFIEVPLAEIDTGK</sequence>
<evidence type="ECO:0000256" key="3">
    <source>
        <dbReference type="ARBA" id="ARBA00023172"/>
    </source>
</evidence>
<dbReference type="SUPFAM" id="SSF56349">
    <property type="entry name" value="DNA breaking-rejoining enzymes"/>
    <property type="match status" value="1"/>
</dbReference>
<gene>
    <name evidence="6" type="ORF">D5018_07065</name>
</gene>
<dbReference type="OrthoDB" id="8781634at2"/>
<dbReference type="EMBL" id="QZEI01000016">
    <property type="protein sequence ID" value="RLV60411.1"/>
    <property type="molecule type" value="Genomic_DNA"/>
</dbReference>
<keyword evidence="2 4" id="KW-0238">DNA-binding</keyword>
<organism evidence="6 7">
    <name type="scientific">Parashewanella curva</name>
    <dbReference type="NCBI Taxonomy" id="2338552"/>
    <lineage>
        <taxon>Bacteria</taxon>
        <taxon>Pseudomonadati</taxon>
        <taxon>Pseudomonadota</taxon>
        <taxon>Gammaproteobacteria</taxon>
        <taxon>Alteromonadales</taxon>
        <taxon>Shewanellaceae</taxon>
        <taxon>Parashewanella</taxon>
    </lineage>
</organism>
<dbReference type="InterPro" id="IPR011010">
    <property type="entry name" value="DNA_brk_join_enz"/>
</dbReference>
<dbReference type="RefSeq" id="WP_121838309.1">
    <property type="nucleotide sequence ID" value="NZ_ML014765.1"/>
</dbReference>
<name>A0A3L8PYI9_9GAMM</name>
<dbReference type="PROSITE" id="PS51900">
    <property type="entry name" value="CB"/>
    <property type="match status" value="1"/>
</dbReference>
<dbReference type="InterPro" id="IPR044068">
    <property type="entry name" value="CB"/>
</dbReference>
<dbReference type="GO" id="GO:0015074">
    <property type="term" value="P:DNA integration"/>
    <property type="evidence" value="ECO:0007669"/>
    <property type="project" value="UniProtKB-KW"/>
</dbReference>
<dbReference type="GO" id="GO:0006310">
    <property type="term" value="P:DNA recombination"/>
    <property type="evidence" value="ECO:0007669"/>
    <property type="project" value="UniProtKB-KW"/>
</dbReference>
<evidence type="ECO:0000313" key="7">
    <source>
        <dbReference type="Proteomes" id="UP000281474"/>
    </source>
</evidence>
<keyword evidence="7" id="KW-1185">Reference proteome</keyword>
<protein>
    <submittedName>
        <fullName evidence="6">Recombinase</fullName>
    </submittedName>
</protein>
<dbReference type="InterPro" id="IPR010998">
    <property type="entry name" value="Integrase_recombinase_N"/>
</dbReference>
<dbReference type="Gene3D" id="3.30.160.60">
    <property type="entry name" value="Classic Zinc Finger"/>
    <property type="match status" value="1"/>
</dbReference>
<dbReference type="Proteomes" id="UP000281474">
    <property type="component" value="Unassembled WGS sequence"/>
</dbReference>
<evidence type="ECO:0000256" key="2">
    <source>
        <dbReference type="ARBA" id="ARBA00023125"/>
    </source>
</evidence>
<dbReference type="Gene3D" id="1.10.150.130">
    <property type="match status" value="1"/>
</dbReference>
<proteinExistence type="predicted"/>
<dbReference type="AlphaFoldDB" id="A0A3L8PYI9"/>
<reference evidence="6 7" key="1">
    <citation type="submission" date="2018-09" db="EMBL/GenBank/DDBJ databases">
        <title>Phylogeny of the Shewanellaceae, and recommendation for two new genera, Pseudoshewanella and Parashewanella.</title>
        <authorList>
            <person name="Wang G."/>
        </authorList>
    </citation>
    <scope>NUCLEOTIDE SEQUENCE [LARGE SCALE GENOMIC DNA]</scope>
    <source>
        <strain evidence="6 7">C51</strain>
    </source>
</reference>
<evidence type="ECO:0000259" key="5">
    <source>
        <dbReference type="PROSITE" id="PS51900"/>
    </source>
</evidence>
<evidence type="ECO:0000256" key="4">
    <source>
        <dbReference type="PROSITE-ProRule" id="PRU01248"/>
    </source>
</evidence>
<comment type="caution">
    <text evidence="6">The sequence shown here is derived from an EMBL/GenBank/DDBJ whole genome shotgun (WGS) entry which is preliminary data.</text>
</comment>